<geneLocation type="mitochondrion" evidence="2"/>
<name>A0A6B9XV63_PICSI</name>
<dbReference type="AlphaFoldDB" id="A0A6B9XV63"/>
<protein>
    <submittedName>
        <fullName evidence="2">Uncharacterized protein</fullName>
    </submittedName>
</protein>
<sequence length="44" mass="4645">MIDRDTESKVWQDLPLAIELSSPGVMADGSNGLNGPNGVMDDAK</sequence>
<evidence type="ECO:0000313" key="2">
    <source>
        <dbReference type="EMBL" id="QHR90032.1"/>
    </source>
</evidence>
<accession>A0A6B9XV63</accession>
<feature type="region of interest" description="Disordered" evidence="1">
    <location>
        <begin position="21"/>
        <end position="44"/>
    </location>
</feature>
<dbReference type="EMBL" id="MK697699">
    <property type="protein sequence ID" value="QHR90032.1"/>
    <property type="molecule type" value="Genomic_DNA"/>
</dbReference>
<gene>
    <name evidence="2" type="primary">orf04078</name>
    <name evidence="2" type="ORF">Q903MT_gene4055</name>
</gene>
<reference evidence="2" key="1">
    <citation type="submission" date="2019-03" db="EMBL/GenBank/DDBJ databases">
        <title>Largest Complete Mitochondrial Genome of a Gymnosperm, Sitka Spruce (Picea sitchensis), Indicates Complex Physical Structure.</title>
        <authorList>
            <person name="Jackman S.D."/>
            <person name="Coombe L."/>
            <person name="Warren R."/>
            <person name="Kirk H."/>
            <person name="Trinh E."/>
            <person name="McLeod T."/>
            <person name="Pleasance S."/>
            <person name="Pandoh P."/>
            <person name="Zhao Y."/>
            <person name="Coope R."/>
            <person name="Bousquet J."/>
            <person name="Bohlmann J.C."/>
            <person name="Jones S.J.M."/>
            <person name="Birol I."/>
        </authorList>
    </citation>
    <scope>NUCLEOTIDE SEQUENCE</scope>
    <source>
        <strain evidence="2">Q903</strain>
    </source>
</reference>
<organism evidence="2">
    <name type="scientific">Picea sitchensis</name>
    <name type="common">Sitka spruce</name>
    <name type="synonym">Pinus sitchensis</name>
    <dbReference type="NCBI Taxonomy" id="3332"/>
    <lineage>
        <taxon>Eukaryota</taxon>
        <taxon>Viridiplantae</taxon>
        <taxon>Streptophyta</taxon>
        <taxon>Embryophyta</taxon>
        <taxon>Tracheophyta</taxon>
        <taxon>Spermatophyta</taxon>
        <taxon>Pinopsida</taxon>
        <taxon>Pinidae</taxon>
        <taxon>Conifers I</taxon>
        <taxon>Pinales</taxon>
        <taxon>Pinaceae</taxon>
        <taxon>Picea</taxon>
    </lineage>
</organism>
<proteinExistence type="predicted"/>
<keyword evidence="2" id="KW-0496">Mitochondrion</keyword>
<evidence type="ECO:0000256" key="1">
    <source>
        <dbReference type="SAM" id="MobiDB-lite"/>
    </source>
</evidence>